<dbReference type="EMBL" id="CP002431">
    <property type="protein sequence ID" value="ADU63083.1"/>
    <property type="molecule type" value="Genomic_DNA"/>
</dbReference>
<dbReference type="Proteomes" id="UP000002191">
    <property type="component" value="Chromosome"/>
</dbReference>
<reference evidence="2 3" key="2">
    <citation type="journal article" date="2014" name="Genome Announc.">
        <title>Complete Genome Sequence of the Subsurface, Mesophilic Sulfate-Reducing Bacterium Desulfovibrio aespoeensis Aspo-2.</title>
        <authorList>
            <person name="Pedersen K."/>
            <person name="Bengtsson A."/>
            <person name="Edlund J."/>
            <person name="Rabe L."/>
            <person name="Hazen T."/>
            <person name="Chakraborty R."/>
            <person name="Goodwin L."/>
            <person name="Shapiro N."/>
        </authorList>
    </citation>
    <scope>NUCLEOTIDE SEQUENCE [LARGE SCALE GENOMIC DNA]</scope>
    <source>
        <strain evidence="3">ATCC 700646 / DSM 10631 / Aspo-2</strain>
    </source>
</reference>
<dbReference type="STRING" id="643562.Daes_2076"/>
<accession>E6VS38</accession>
<evidence type="ECO:0000313" key="3">
    <source>
        <dbReference type="Proteomes" id="UP000002191"/>
    </source>
</evidence>
<dbReference type="RefSeq" id="WP_013514995.1">
    <property type="nucleotide sequence ID" value="NC_014844.1"/>
</dbReference>
<name>E6VS38_PSEA9</name>
<organism evidence="2 3">
    <name type="scientific">Pseudodesulfovibrio aespoeensis (strain ATCC 700646 / DSM 10631 / Aspo-2)</name>
    <name type="common">Desulfovibrio aespoeensis</name>
    <dbReference type="NCBI Taxonomy" id="643562"/>
    <lineage>
        <taxon>Bacteria</taxon>
        <taxon>Pseudomonadati</taxon>
        <taxon>Thermodesulfobacteriota</taxon>
        <taxon>Desulfovibrionia</taxon>
        <taxon>Desulfovibrionales</taxon>
        <taxon>Desulfovibrionaceae</taxon>
    </lineage>
</organism>
<dbReference type="Gene3D" id="3.30.1380.10">
    <property type="match status" value="1"/>
</dbReference>
<dbReference type="GO" id="GO:0008233">
    <property type="term" value="F:peptidase activity"/>
    <property type="evidence" value="ECO:0007669"/>
    <property type="project" value="InterPro"/>
</dbReference>
<dbReference type="AlphaFoldDB" id="E6VS38"/>
<dbReference type="KEGG" id="das:Daes_2076"/>
<dbReference type="eggNOG" id="COG3921">
    <property type="taxonomic scope" value="Bacteria"/>
</dbReference>
<dbReference type="SUPFAM" id="SSF55166">
    <property type="entry name" value="Hedgehog/DD-peptidase"/>
    <property type="match status" value="1"/>
</dbReference>
<evidence type="ECO:0000313" key="2">
    <source>
        <dbReference type="EMBL" id="ADU63083.1"/>
    </source>
</evidence>
<sequence length="227" mass="25338">MDWLPTMLRHCVVHIILVCLLFAAGCAPVVFDSRLNASQAIWDNQPPGVAAEVQDRLVLVPVRYYGFDGRLHQGQVVIHRDLAQDIRMVFAVIRATRFPVESVIPVAHPLIQEQGVYGLSPDTNNTSAYVWRFAVGENRLSMHALGLAIDINPRLNPYVRGDLALPPGATYDPAVAGTLTADHPVVLGFRRLGWKWGGHWGSRGRVDPMHFQKIPRSLAAWVAKWRE</sequence>
<protein>
    <recommendedName>
        <fullName evidence="1">Peptidase M15C domain-containing protein</fullName>
    </recommendedName>
</protein>
<evidence type="ECO:0000259" key="1">
    <source>
        <dbReference type="Pfam" id="PF13539"/>
    </source>
</evidence>
<reference evidence="3" key="1">
    <citation type="submission" date="2010-12" db="EMBL/GenBank/DDBJ databases">
        <title>Complete sequence of Desulfovibrio aespoeensis Aspo-2.</title>
        <authorList>
            <consortium name="US DOE Joint Genome Institute"/>
            <person name="Lucas S."/>
            <person name="Copeland A."/>
            <person name="Lapidus A."/>
            <person name="Cheng J.-F."/>
            <person name="Goodwin L."/>
            <person name="Pitluck S."/>
            <person name="Chertkov O."/>
            <person name="Misra M."/>
            <person name="Detter J.C."/>
            <person name="Han C."/>
            <person name="Tapia R."/>
            <person name="Land M."/>
            <person name="Hauser L."/>
            <person name="Kyrpides N."/>
            <person name="Ivanova N."/>
            <person name="Ovchinnikova G."/>
            <person name="Pedersen K."/>
            <person name="Jagevall S."/>
            <person name="Hazen T."/>
            <person name="Woyke T."/>
        </authorList>
    </citation>
    <scope>NUCLEOTIDE SEQUENCE [LARGE SCALE GENOMIC DNA]</scope>
    <source>
        <strain evidence="3">ATCC 700646 / DSM 10631 / Aspo-2</strain>
    </source>
</reference>
<dbReference type="Pfam" id="PF13539">
    <property type="entry name" value="Peptidase_M15_4"/>
    <property type="match status" value="1"/>
</dbReference>
<gene>
    <name evidence="2" type="ordered locus">Daes_2076</name>
</gene>
<keyword evidence="3" id="KW-1185">Reference proteome</keyword>
<dbReference type="InterPro" id="IPR039561">
    <property type="entry name" value="Peptidase_M15C"/>
</dbReference>
<proteinExistence type="predicted"/>
<dbReference type="InterPro" id="IPR009045">
    <property type="entry name" value="Zn_M74/Hedgehog-like"/>
</dbReference>
<feature type="domain" description="Peptidase M15C" evidence="1">
    <location>
        <begin position="136"/>
        <end position="212"/>
    </location>
</feature>
<dbReference type="HOGENOM" id="CLU_066235_3_1_7"/>